<evidence type="ECO:0000256" key="3">
    <source>
        <dbReference type="ARBA" id="ARBA00022670"/>
    </source>
</evidence>
<feature type="signal peptide" evidence="6">
    <location>
        <begin position="1"/>
        <end position="17"/>
    </location>
</feature>
<dbReference type="InterPro" id="IPR033124">
    <property type="entry name" value="Ser_caboxypep_his_AS"/>
</dbReference>
<dbReference type="Gene3D" id="3.40.50.1820">
    <property type="entry name" value="alpha/beta hydrolase"/>
    <property type="match status" value="1"/>
</dbReference>
<evidence type="ECO:0000256" key="4">
    <source>
        <dbReference type="ARBA" id="ARBA00022801"/>
    </source>
</evidence>
<dbReference type="Pfam" id="PF00450">
    <property type="entry name" value="Peptidase_S10"/>
    <property type="match status" value="1"/>
</dbReference>
<dbReference type="Gene3D" id="1.10.287.410">
    <property type="match status" value="1"/>
</dbReference>
<evidence type="ECO:0000256" key="6">
    <source>
        <dbReference type="RuleBase" id="RU361156"/>
    </source>
</evidence>
<keyword evidence="8" id="KW-1185">Reference proteome</keyword>
<dbReference type="PANTHER" id="PTHR11802:SF453">
    <property type="entry name" value="S1, PUTATIVE-RELATED"/>
    <property type="match status" value="1"/>
</dbReference>
<dbReference type="Proteomes" id="UP000235672">
    <property type="component" value="Unassembled WGS sequence"/>
</dbReference>
<evidence type="ECO:0000256" key="5">
    <source>
        <dbReference type="ARBA" id="ARBA00023180"/>
    </source>
</evidence>
<evidence type="ECO:0000313" key="7">
    <source>
        <dbReference type="EMBL" id="PMD14976.1"/>
    </source>
</evidence>
<dbReference type="GO" id="GO:0004185">
    <property type="term" value="F:serine-type carboxypeptidase activity"/>
    <property type="evidence" value="ECO:0007669"/>
    <property type="project" value="UniProtKB-UniRule"/>
</dbReference>
<evidence type="ECO:0000313" key="8">
    <source>
        <dbReference type="Proteomes" id="UP000235672"/>
    </source>
</evidence>
<evidence type="ECO:0000256" key="1">
    <source>
        <dbReference type="ARBA" id="ARBA00009431"/>
    </source>
</evidence>
<dbReference type="PROSITE" id="PS00560">
    <property type="entry name" value="CARBOXYPEPT_SER_HIS"/>
    <property type="match status" value="1"/>
</dbReference>
<dbReference type="InterPro" id="IPR018202">
    <property type="entry name" value="Ser_caboxypep_ser_AS"/>
</dbReference>
<keyword evidence="4 6" id="KW-0378">Hydrolase</keyword>
<dbReference type="SUPFAM" id="SSF53474">
    <property type="entry name" value="alpha/beta-Hydrolases"/>
    <property type="match status" value="1"/>
</dbReference>
<dbReference type="GO" id="GO:0000324">
    <property type="term" value="C:fungal-type vacuole"/>
    <property type="evidence" value="ECO:0007669"/>
    <property type="project" value="TreeGrafter"/>
</dbReference>
<gene>
    <name evidence="7" type="ORF">NA56DRAFT_359102</name>
</gene>
<dbReference type="InterPro" id="IPR029058">
    <property type="entry name" value="AB_hydrolase_fold"/>
</dbReference>
<accession>A0A2J6PM78</accession>
<dbReference type="PANTHER" id="PTHR11802">
    <property type="entry name" value="SERINE PROTEASE FAMILY S10 SERINE CARBOXYPEPTIDASE"/>
    <property type="match status" value="1"/>
</dbReference>
<dbReference type="AlphaFoldDB" id="A0A2J6PM78"/>
<comment type="similarity">
    <text evidence="1 6">Belongs to the peptidase S10 family.</text>
</comment>
<proteinExistence type="inferred from homology"/>
<sequence length="482" mass="52473">MRFRFLSTLACLAVSSALPTQDFGQDAAPELRGKRSFVKRDGVEHTIFEHEATGAKLDFVTNSGICETTPGVNQYSGYLSVGSNENMWFWFFEARNNPTTAPLATWFNGGPGCSSMIGLFQENGPCHFVNGASTPSLNPYSFNEYANMLYVDQPIGTGFSYGTDPVTSTVTAAPYVWKLLQAFFAQFPQYENRDFGIFTESYGGHYGPEFASYFESQNAAIAKGTVTGQNVSLIALGINNGWYDPILQYKAYVDFSYNNTYNPLISASQHTSYLNTYTSSCLPALKQCSAVTGSNSACESADNTCYNDIEGPLSGVADFDVYDIREPSNDPYPPETYVTYLQSSAVMSAIGAQSTYTECPDAPYEKFANTGDDARSFLATLSTVVQSGITTLIWAGDADWICNWFGGLAVANAITYSGQSAFQNEAVSSYTVSGTAAGTFKSVGNLSWLRVFGAGHEVPYYQPQVALQVFKQTMMKQPISST</sequence>
<keyword evidence="5" id="KW-0325">Glycoprotein</keyword>
<dbReference type="OrthoDB" id="443318at2759"/>
<keyword evidence="3 6" id="KW-0645">Protease</keyword>
<reference evidence="7 8" key="1">
    <citation type="submission" date="2016-05" db="EMBL/GenBank/DDBJ databases">
        <title>A degradative enzymes factory behind the ericoid mycorrhizal symbiosis.</title>
        <authorList>
            <consortium name="DOE Joint Genome Institute"/>
            <person name="Martino E."/>
            <person name="Morin E."/>
            <person name="Grelet G."/>
            <person name="Kuo A."/>
            <person name="Kohler A."/>
            <person name="Daghino S."/>
            <person name="Barry K."/>
            <person name="Choi C."/>
            <person name="Cichocki N."/>
            <person name="Clum A."/>
            <person name="Copeland A."/>
            <person name="Hainaut M."/>
            <person name="Haridas S."/>
            <person name="Labutti K."/>
            <person name="Lindquist E."/>
            <person name="Lipzen A."/>
            <person name="Khouja H.-R."/>
            <person name="Murat C."/>
            <person name="Ohm R."/>
            <person name="Olson A."/>
            <person name="Spatafora J."/>
            <person name="Veneault-Fourrey C."/>
            <person name="Henrissat B."/>
            <person name="Grigoriev I."/>
            <person name="Martin F."/>
            <person name="Perotto S."/>
        </authorList>
    </citation>
    <scope>NUCLEOTIDE SEQUENCE [LARGE SCALE GENOMIC DNA]</scope>
    <source>
        <strain evidence="7 8">UAMH 7357</strain>
    </source>
</reference>
<name>A0A2J6PM78_9HELO</name>
<keyword evidence="2 6" id="KW-0121">Carboxypeptidase</keyword>
<feature type="chain" id="PRO_5014211949" description="Carboxypeptidase" evidence="6">
    <location>
        <begin position="18"/>
        <end position="482"/>
    </location>
</feature>
<dbReference type="STRING" id="1745343.A0A2J6PM78"/>
<dbReference type="PROSITE" id="PS00131">
    <property type="entry name" value="CARBOXYPEPT_SER_SER"/>
    <property type="match status" value="1"/>
</dbReference>
<dbReference type="InterPro" id="IPR001563">
    <property type="entry name" value="Peptidase_S10"/>
</dbReference>
<protein>
    <recommendedName>
        <fullName evidence="6">Carboxypeptidase</fullName>
        <ecNumber evidence="6">3.4.16.-</ecNumber>
    </recommendedName>
</protein>
<keyword evidence="6" id="KW-0732">Signal</keyword>
<dbReference type="GO" id="GO:0006508">
    <property type="term" value="P:proteolysis"/>
    <property type="evidence" value="ECO:0007669"/>
    <property type="project" value="UniProtKB-KW"/>
</dbReference>
<dbReference type="EMBL" id="KZ613517">
    <property type="protein sequence ID" value="PMD14976.1"/>
    <property type="molecule type" value="Genomic_DNA"/>
</dbReference>
<evidence type="ECO:0000256" key="2">
    <source>
        <dbReference type="ARBA" id="ARBA00022645"/>
    </source>
</evidence>
<dbReference type="PRINTS" id="PR00724">
    <property type="entry name" value="CRBOXYPTASEC"/>
</dbReference>
<dbReference type="EC" id="3.4.16.-" evidence="6"/>
<organism evidence="7 8">
    <name type="scientific">Hyaloscypha hepaticicola</name>
    <dbReference type="NCBI Taxonomy" id="2082293"/>
    <lineage>
        <taxon>Eukaryota</taxon>
        <taxon>Fungi</taxon>
        <taxon>Dikarya</taxon>
        <taxon>Ascomycota</taxon>
        <taxon>Pezizomycotina</taxon>
        <taxon>Leotiomycetes</taxon>
        <taxon>Helotiales</taxon>
        <taxon>Hyaloscyphaceae</taxon>
        <taxon>Hyaloscypha</taxon>
    </lineage>
</organism>